<organism evidence="3 4">
    <name type="scientific">Prymnesium parvum</name>
    <name type="common">Toxic golden alga</name>
    <dbReference type="NCBI Taxonomy" id="97485"/>
    <lineage>
        <taxon>Eukaryota</taxon>
        <taxon>Haptista</taxon>
        <taxon>Haptophyta</taxon>
        <taxon>Prymnesiophyceae</taxon>
        <taxon>Prymnesiales</taxon>
        <taxon>Prymnesiaceae</taxon>
        <taxon>Prymnesium</taxon>
    </lineage>
</organism>
<feature type="region of interest" description="Disordered" evidence="1">
    <location>
        <begin position="457"/>
        <end position="541"/>
    </location>
</feature>
<accession>A0AB34ID68</accession>
<evidence type="ECO:0000256" key="1">
    <source>
        <dbReference type="SAM" id="MobiDB-lite"/>
    </source>
</evidence>
<reference evidence="3 4" key="1">
    <citation type="journal article" date="2024" name="Science">
        <title>Giant polyketide synthase enzymes in the biosynthesis of giant marine polyether toxins.</title>
        <authorList>
            <person name="Fallon T.R."/>
            <person name="Shende V.V."/>
            <person name="Wierzbicki I.H."/>
            <person name="Pendleton A.L."/>
            <person name="Watervoot N.F."/>
            <person name="Auber R.P."/>
            <person name="Gonzalez D.J."/>
            <person name="Wisecaver J.H."/>
            <person name="Moore B.S."/>
        </authorList>
    </citation>
    <scope>NUCLEOTIDE SEQUENCE [LARGE SCALE GENOMIC DNA]</scope>
    <source>
        <strain evidence="3 4">12B1</strain>
    </source>
</reference>
<sequence>MASAPAPQSCRHLLFRLFCLPSVCFRRRTRARDDPHLTQPLRDDEAEPPLPAAPLPAVAPLPYVARDESAEAWPAAAREQVRLVTEEIVSTERTYVADLEKLAALLSQLEAQPHPSGLEFAGEVHALLRLHREALAQLEALRPSDGAAAAAADVARVFSRLTPYLRVYSSYCAGCTSNLKRVASLRTPEVERMEAEHGERLDSLLIKPVQRLCKYPLFFDQLLQHFPASSSNQPELARVAAAVRQVNEEINGKVRSSEEVSRLLQLFAALAGQPAWLLAPTRRLVHEAEVQLLAPSAGRASVTRRARPAFRLVVLSDALLLARVRSRRRSLLRRVVTARPLATVRRGSAHAAANSESPAAAAALRLKAVLPLHSCRLAAAESPASPASREQSGAVVVLQARASLPHASRHERLAELRPRRVQCRAPAVQYSCVCKSDGAARQLVEAFASAAAQLSGLSNRRSEGGEPSVVAEASRGSSRASRRFSFRSPRPLLSSASLISGGSADGEEAEPPAEPSLEGYLLSSDSESEGESASSQSADDA</sequence>
<protein>
    <recommendedName>
        <fullName evidence="2">DH domain-containing protein</fullName>
    </recommendedName>
</protein>
<evidence type="ECO:0000313" key="3">
    <source>
        <dbReference type="EMBL" id="KAL1496556.1"/>
    </source>
</evidence>
<dbReference type="AlphaFoldDB" id="A0AB34ID68"/>
<feature type="domain" description="DH" evidence="2">
    <location>
        <begin position="80"/>
        <end position="253"/>
    </location>
</feature>
<dbReference type="PROSITE" id="PS50010">
    <property type="entry name" value="DH_2"/>
    <property type="match status" value="1"/>
</dbReference>
<proteinExistence type="predicted"/>
<dbReference type="InterPro" id="IPR000219">
    <property type="entry name" value="DH_dom"/>
</dbReference>
<dbReference type="GO" id="GO:0005737">
    <property type="term" value="C:cytoplasm"/>
    <property type="evidence" value="ECO:0007669"/>
    <property type="project" value="TreeGrafter"/>
</dbReference>
<comment type="caution">
    <text evidence="3">The sequence shown here is derived from an EMBL/GenBank/DDBJ whole genome shotgun (WGS) entry which is preliminary data.</text>
</comment>
<dbReference type="PANTHER" id="PTHR12673">
    <property type="entry name" value="FACIOGENITAL DYSPLASIA PROTEIN"/>
    <property type="match status" value="1"/>
</dbReference>
<dbReference type="GO" id="GO:0005085">
    <property type="term" value="F:guanyl-nucleotide exchange factor activity"/>
    <property type="evidence" value="ECO:0007669"/>
    <property type="project" value="InterPro"/>
</dbReference>
<dbReference type="InterPro" id="IPR035899">
    <property type="entry name" value="DBL_dom_sf"/>
</dbReference>
<dbReference type="Pfam" id="PF00621">
    <property type="entry name" value="RhoGEF"/>
    <property type="match status" value="1"/>
</dbReference>
<dbReference type="Gene3D" id="1.20.900.10">
    <property type="entry name" value="Dbl homology (DH) domain"/>
    <property type="match status" value="1"/>
</dbReference>
<dbReference type="Proteomes" id="UP001515480">
    <property type="component" value="Unassembled WGS sequence"/>
</dbReference>
<dbReference type="SUPFAM" id="SSF48065">
    <property type="entry name" value="DBL homology domain (DH-domain)"/>
    <property type="match status" value="1"/>
</dbReference>
<feature type="compositionally biased region" description="Low complexity" evidence="1">
    <location>
        <begin position="531"/>
        <end position="541"/>
    </location>
</feature>
<gene>
    <name evidence="3" type="ORF">AB1Y20_014162</name>
</gene>
<dbReference type="PANTHER" id="PTHR12673:SF159">
    <property type="entry name" value="LD03170P"/>
    <property type="match status" value="1"/>
</dbReference>
<dbReference type="EMBL" id="JBGBPQ010000028">
    <property type="protein sequence ID" value="KAL1496556.1"/>
    <property type="molecule type" value="Genomic_DNA"/>
</dbReference>
<keyword evidence="4" id="KW-1185">Reference proteome</keyword>
<dbReference type="SMART" id="SM00325">
    <property type="entry name" value="RhoGEF"/>
    <property type="match status" value="1"/>
</dbReference>
<dbReference type="InterPro" id="IPR051092">
    <property type="entry name" value="FYVE_RhoGEF_PH"/>
</dbReference>
<feature type="compositionally biased region" description="Low complexity" evidence="1">
    <location>
        <begin position="486"/>
        <end position="502"/>
    </location>
</feature>
<name>A0AB34ID68_PRYPA</name>
<evidence type="ECO:0000313" key="4">
    <source>
        <dbReference type="Proteomes" id="UP001515480"/>
    </source>
</evidence>
<evidence type="ECO:0000259" key="2">
    <source>
        <dbReference type="PROSITE" id="PS50010"/>
    </source>
</evidence>